<feature type="coiled-coil region" evidence="7">
    <location>
        <begin position="71"/>
        <end position="108"/>
    </location>
</feature>
<dbReference type="Proteomes" id="UP000321523">
    <property type="component" value="Unassembled WGS sequence"/>
</dbReference>
<evidence type="ECO:0000259" key="8">
    <source>
        <dbReference type="PROSITE" id="PS50109"/>
    </source>
</evidence>
<dbReference type="SMART" id="SM00091">
    <property type="entry name" value="PAS"/>
    <property type="match status" value="3"/>
</dbReference>
<dbReference type="GO" id="GO:0005886">
    <property type="term" value="C:plasma membrane"/>
    <property type="evidence" value="ECO:0007669"/>
    <property type="project" value="TreeGrafter"/>
</dbReference>
<feature type="coiled-coil region" evidence="7">
    <location>
        <begin position="471"/>
        <end position="526"/>
    </location>
</feature>
<dbReference type="SMART" id="SM00086">
    <property type="entry name" value="PAC"/>
    <property type="match status" value="1"/>
</dbReference>
<keyword evidence="4" id="KW-0808">Transferase</keyword>
<dbReference type="SUPFAM" id="SSF55785">
    <property type="entry name" value="PYP-like sensor domain (PAS domain)"/>
    <property type="match status" value="3"/>
</dbReference>
<dbReference type="GO" id="GO:0009927">
    <property type="term" value="F:histidine phosphotransfer kinase activity"/>
    <property type="evidence" value="ECO:0007669"/>
    <property type="project" value="TreeGrafter"/>
</dbReference>
<evidence type="ECO:0000256" key="6">
    <source>
        <dbReference type="PROSITE-ProRule" id="PRU00169"/>
    </source>
</evidence>
<dbReference type="Pfam" id="PF02518">
    <property type="entry name" value="HATPase_c"/>
    <property type="match status" value="1"/>
</dbReference>
<dbReference type="SMART" id="SM00388">
    <property type="entry name" value="HisKA"/>
    <property type="match status" value="1"/>
</dbReference>
<dbReference type="Gene3D" id="3.30.450.20">
    <property type="entry name" value="PAS domain"/>
    <property type="match status" value="3"/>
</dbReference>
<evidence type="ECO:0000256" key="3">
    <source>
        <dbReference type="ARBA" id="ARBA00022553"/>
    </source>
</evidence>
<dbReference type="Gene3D" id="3.30.565.10">
    <property type="entry name" value="Histidine kinase-like ATPase, C-terminal domain"/>
    <property type="match status" value="1"/>
</dbReference>
<sequence length="887" mass="99599">MQSLSLAPPPHQPGLSAEQRRIAELEHENEKLRRINKVLMDRVERSMDFQGNAFSLFQTAIVLETKVRERTLELERTLHELERSNRDLARAKELAETVQARLAEAIESVNEGFALFDGDDRLVMCNSKYLAFWPAFSEQIVPGVTFTEIALQAVRSRSVQDIRDGGVSWLHQRLAEHRQPKGPYVHALADGRWMQVNERRTRDGGVVGIYTDITDLKRDETRRRETELAEKSVLLQATLDNIAQGVAVYDKDLNLVAWNDCFVRLLNLPTKVVRQGATWQDFVDHNTRLSWDGLSDKAMSREDLGERPLAVEEEWQGRVLDIRRTVMPGGGFVNTYTDITERKRNEEALRDSERRIRTITDAMPALIAYVDSEQRFRFVNKPYEDWFNRPREEIDGQPMWVALGAEHYEQRRENVLAALAGNEVTFEMELPAENGAVRYALATYIPHFGETGEVLGYYALIQDITERRMVAEALKESKESLERRVDERTAALMALNGKLHQEIAERKQIEEALRVAKVEAEQANLSKTKFLAAASHDLLQPLNAARLFVSALSDLEQIPQNGVLIENTDVALAAVEDLLGALLDISKLDAGVVQAEPGDFPIESLLGAMATEYAAQARERSLELRVVSSSAVVYSDIRLLRRIIQNFLSNAMRYTRSGRVLLGCRRDGSRLRIEVWDTGPGIPEDKLVEIFEEFRRLGNDQSGRDRGMGLGLAIVERVARMLDHRIGVRSVQGEGSVFSVTVPIGDRRRQVRPPEPVPAASLNRLAGSLVLVIDNERSILSGMTALLEGWRCAVVTAASGEEAVRVIESLERPPDIAIADYHLEHGATGVCALRAVLDHCGVNIPSLIITADRLPEVQEEVNANGFQLLNKPVKPAQLRSLMTSMLS</sequence>
<feature type="domain" description="Response regulatory" evidence="9">
    <location>
        <begin position="769"/>
        <end position="886"/>
    </location>
</feature>
<keyword evidence="5 11" id="KW-0418">Kinase</keyword>
<dbReference type="CDD" id="cd00082">
    <property type="entry name" value="HisKA"/>
    <property type="match status" value="1"/>
</dbReference>
<evidence type="ECO:0000256" key="5">
    <source>
        <dbReference type="ARBA" id="ARBA00022777"/>
    </source>
</evidence>
<dbReference type="EMBL" id="BJYZ01000020">
    <property type="protein sequence ID" value="GEO40212.1"/>
    <property type="molecule type" value="Genomic_DNA"/>
</dbReference>
<dbReference type="InterPro" id="IPR013656">
    <property type="entry name" value="PAS_4"/>
</dbReference>
<dbReference type="InterPro" id="IPR003661">
    <property type="entry name" value="HisK_dim/P_dom"/>
</dbReference>
<feature type="domain" description="Histidine kinase" evidence="8">
    <location>
        <begin position="533"/>
        <end position="746"/>
    </location>
</feature>
<dbReference type="PROSITE" id="PS50110">
    <property type="entry name" value="RESPONSE_REGULATORY"/>
    <property type="match status" value="1"/>
</dbReference>
<keyword evidence="7" id="KW-0175">Coiled coil</keyword>
<dbReference type="Pfam" id="PF08448">
    <property type="entry name" value="PAS_4"/>
    <property type="match status" value="1"/>
</dbReference>
<dbReference type="SUPFAM" id="SSF55874">
    <property type="entry name" value="ATPase domain of HSP90 chaperone/DNA topoisomerase II/histidine kinase"/>
    <property type="match status" value="1"/>
</dbReference>
<evidence type="ECO:0000256" key="1">
    <source>
        <dbReference type="ARBA" id="ARBA00000085"/>
    </source>
</evidence>
<dbReference type="PANTHER" id="PTHR43047:SF9">
    <property type="entry name" value="HISTIDINE KINASE"/>
    <property type="match status" value="1"/>
</dbReference>
<evidence type="ECO:0000256" key="2">
    <source>
        <dbReference type="ARBA" id="ARBA00012438"/>
    </source>
</evidence>
<keyword evidence="3 6" id="KW-0597">Phosphoprotein</keyword>
<evidence type="ECO:0000313" key="12">
    <source>
        <dbReference type="Proteomes" id="UP000321523"/>
    </source>
</evidence>
<dbReference type="InterPro" id="IPR004358">
    <property type="entry name" value="Sig_transdc_His_kin-like_C"/>
</dbReference>
<comment type="catalytic activity">
    <reaction evidence="1">
        <text>ATP + protein L-histidine = ADP + protein N-phospho-L-histidine.</text>
        <dbReference type="EC" id="2.7.13.3"/>
    </reaction>
</comment>
<dbReference type="InterPro" id="IPR036097">
    <property type="entry name" value="HisK_dim/P_sf"/>
</dbReference>
<feature type="modified residue" description="4-aspartylphosphate" evidence="6">
    <location>
        <position position="820"/>
    </location>
</feature>
<comment type="caution">
    <text evidence="11">The sequence shown here is derived from an EMBL/GenBank/DDBJ whole genome shotgun (WGS) entry which is preliminary data.</text>
</comment>
<accession>A0A512DUS6</accession>
<evidence type="ECO:0000256" key="7">
    <source>
        <dbReference type="SAM" id="Coils"/>
    </source>
</evidence>
<dbReference type="RefSeq" id="WP_147040724.1">
    <property type="nucleotide sequence ID" value="NZ_BJYZ01000020.1"/>
</dbReference>
<dbReference type="CDD" id="cd00130">
    <property type="entry name" value="PAS"/>
    <property type="match status" value="1"/>
</dbReference>
<dbReference type="InterPro" id="IPR000700">
    <property type="entry name" value="PAS-assoc_C"/>
</dbReference>
<dbReference type="Pfam" id="PF12860">
    <property type="entry name" value="PAS_7"/>
    <property type="match status" value="2"/>
</dbReference>
<dbReference type="SUPFAM" id="SSF47384">
    <property type="entry name" value="Homodimeric domain of signal transducing histidine kinase"/>
    <property type="match status" value="1"/>
</dbReference>
<feature type="coiled-coil region" evidence="7">
    <location>
        <begin position="15"/>
        <end position="42"/>
    </location>
</feature>
<dbReference type="PROSITE" id="PS50113">
    <property type="entry name" value="PAC"/>
    <property type="match status" value="1"/>
</dbReference>
<dbReference type="NCBIfam" id="TIGR00229">
    <property type="entry name" value="sensory_box"/>
    <property type="match status" value="1"/>
</dbReference>
<dbReference type="InterPro" id="IPR005467">
    <property type="entry name" value="His_kinase_dom"/>
</dbReference>
<dbReference type="PANTHER" id="PTHR43047">
    <property type="entry name" value="TWO-COMPONENT HISTIDINE PROTEIN KINASE"/>
    <property type="match status" value="1"/>
</dbReference>
<dbReference type="PRINTS" id="PR00344">
    <property type="entry name" value="BCTRLSENSOR"/>
</dbReference>
<proteinExistence type="predicted"/>
<dbReference type="InterPro" id="IPR036890">
    <property type="entry name" value="HATPase_C_sf"/>
</dbReference>
<dbReference type="InterPro" id="IPR035965">
    <property type="entry name" value="PAS-like_dom_sf"/>
</dbReference>
<dbReference type="PROSITE" id="PS50109">
    <property type="entry name" value="HIS_KIN"/>
    <property type="match status" value="1"/>
</dbReference>
<dbReference type="InterPro" id="IPR001610">
    <property type="entry name" value="PAC"/>
</dbReference>
<evidence type="ECO:0000259" key="9">
    <source>
        <dbReference type="PROSITE" id="PS50110"/>
    </source>
</evidence>
<dbReference type="GO" id="GO:0000155">
    <property type="term" value="F:phosphorelay sensor kinase activity"/>
    <property type="evidence" value="ECO:0007669"/>
    <property type="project" value="InterPro"/>
</dbReference>
<dbReference type="SMART" id="SM00448">
    <property type="entry name" value="REC"/>
    <property type="match status" value="1"/>
</dbReference>
<dbReference type="InterPro" id="IPR001789">
    <property type="entry name" value="Sig_transdc_resp-reg_receiver"/>
</dbReference>
<organism evidence="11 12">
    <name type="scientific">Skermanella aerolata</name>
    <dbReference type="NCBI Taxonomy" id="393310"/>
    <lineage>
        <taxon>Bacteria</taxon>
        <taxon>Pseudomonadati</taxon>
        <taxon>Pseudomonadota</taxon>
        <taxon>Alphaproteobacteria</taxon>
        <taxon>Rhodospirillales</taxon>
        <taxon>Azospirillaceae</taxon>
        <taxon>Skermanella</taxon>
    </lineage>
</organism>
<dbReference type="InterPro" id="IPR000014">
    <property type="entry name" value="PAS"/>
</dbReference>
<dbReference type="SUPFAM" id="SSF52172">
    <property type="entry name" value="CheY-like"/>
    <property type="match status" value="1"/>
</dbReference>
<dbReference type="CDD" id="cd00156">
    <property type="entry name" value="REC"/>
    <property type="match status" value="1"/>
</dbReference>
<dbReference type="OrthoDB" id="9764438at2"/>
<name>A0A512DUS6_9PROT</name>
<dbReference type="InterPro" id="IPR011006">
    <property type="entry name" value="CheY-like_superfamily"/>
</dbReference>
<dbReference type="Pfam" id="PF00512">
    <property type="entry name" value="HisKA"/>
    <property type="match status" value="1"/>
</dbReference>
<dbReference type="InterPro" id="IPR003594">
    <property type="entry name" value="HATPase_dom"/>
</dbReference>
<dbReference type="AlphaFoldDB" id="A0A512DUS6"/>
<protein>
    <recommendedName>
        <fullName evidence="2">histidine kinase</fullName>
        <ecNumber evidence="2">2.7.13.3</ecNumber>
    </recommendedName>
</protein>
<dbReference type="NCBIfam" id="NF041832">
    <property type="entry name" value="near_NosP_CTERM"/>
    <property type="match status" value="1"/>
</dbReference>
<dbReference type="SMART" id="SM00387">
    <property type="entry name" value="HATPase_c"/>
    <property type="match status" value="1"/>
</dbReference>
<dbReference type="EC" id="2.7.13.3" evidence="2"/>
<evidence type="ECO:0000256" key="4">
    <source>
        <dbReference type="ARBA" id="ARBA00022679"/>
    </source>
</evidence>
<reference evidence="11 12" key="1">
    <citation type="submission" date="2019-07" db="EMBL/GenBank/DDBJ databases">
        <title>Whole genome shotgun sequence of Skermanella aerolata NBRC 106429.</title>
        <authorList>
            <person name="Hosoyama A."/>
            <person name="Uohara A."/>
            <person name="Ohji S."/>
            <person name="Ichikawa N."/>
        </authorList>
    </citation>
    <scope>NUCLEOTIDE SEQUENCE [LARGE SCALE GENOMIC DNA]</scope>
    <source>
        <strain evidence="11 12">NBRC 106429</strain>
    </source>
</reference>
<evidence type="ECO:0000259" key="10">
    <source>
        <dbReference type="PROSITE" id="PS50113"/>
    </source>
</evidence>
<gene>
    <name evidence="11" type="primary">ercS'</name>
    <name evidence="11" type="ORF">SAE02_43600</name>
</gene>
<dbReference type="Pfam" id="PF00072">
    <property type="entry name" value="Response_reg"/>
    <property type="match status" value="1"/>
</dbReference>
<feature type="domain" description="PAC" evidence="10">
    <location>
        <begin position="424"/>
        <end position="476"/>
    </location>
</feature>
<evidence type="ECO:0000313" key="11">
    <source>
        <dbReference type="EMBL" id="GEO40212.1"/>
    </source>
</evidence>
<keyword evidence="12" id="KW-1185">Reference proteome</keyword>
<dbReference type="Gene3D" id="3.40.50.2300">
    <property type="match status" value="1"/>
</dbReference>
<dbReference type="FunFam" id="3.30.565.10:FF:000049">
    <property type="entry name" value="Two-component sensor histidine kinase"/>
    <property type="match status" value="1"/>
</dbReference>
<dbReference type="Gene3D" id="1.10.287.130">
    <property type="match status" value="1"/>
</dbReference>